<sequence>MAAVIQRMDLLRWLLTQVSFRLLKSLPPSIPAGKLHNFFGYIPDPQKVVDTGCVRSVVSHRLEISFGPRQTPAGDPLEIVFKSGGPALKELVTVLRNHIIGNAGTNLLLTLWVDSLTRAAVAAINASGNPLPRPTQVTAGKRLLEDKATEELARKKQKQDEKAVKDAKKSEAAAARRGQSKEQYVILLTSSHDIDDGSLRDRAMTANAHKSLGARVVDVGSTSAGTDKDMFAAFRRAGVDNKTAARTAHIEKTNFLTMNFICHGGVAPALVNNCSFRAPLNHLEPGNGVKVASTFSSTYIPAEAARVTLLAIEELKKHYNLTLGYDGGTTLKQQSIYTFHVTTPDREASSLSLTVSHRCTRHNAGVVLIPTPIDRNPPGDSQPNPHLGISSHTDPIRVTIGIATNGSLTITVAISIA</sequence>
<evidence type="ECO:0000313" key="2">
    <source>
        <dbReference type="EMBL" id="KAJ7681272.1"/>
    </source>
</evidence>
<dbReference type="AlphaFoldDB" id="A0AAD7D629"/>
<reference evidence="2" key="1">
    <citation type="submission" date="2023-03" db="EMBL/GenBank/DDBJ databases">
        <title>Massive genome expansion in bonnet fungi (Mycena s.s.) driven by repeated elements and novel gene families across ecological guilds.</title>
        <authorList>
            <consortium name="Lawrence Berkeley National Laboratory"/>
            <person name="Harder C.B."/>
            <person name="Miyauchi S."/>
            <person name="Viragh M."/>
            <person name="Kuo A."/>
            <person name="Thoen E."/>
            <person name="Andreopoulos B."/>
            <person name="Lu D."/>
            <person name="Skrede I."/>
            <person name="Drula E."/>
            <person name="Henrissat B."/>
            <person name="Morin E."/>
            <person name="Kohler A."/>
            <person name="Barry K."/>
            <person name="LaButti K."/>
            <person name="Morin E."/>
            <person name="Salamov A."/>
            <person name="Lipzen A."/>
            <person name="Mereny Z."/>
            <person name="Hegedus B."/>
            <person name="Baldrian P."/>
            <person name="Stursova M."/>
            <person name="Weitz H."/>
            <person name="Taylor A."/>
            <person name="Grigoriev I.V."/>
            <person name="Nagy L.G."/>
            <person name="Martin F."/>
            <person name="Kauserud H."/>
        </authorList>
    </citation>
    <scope>NUCLEOTIDE SEQUENCE</scope>
    <source>
        <strain evidence="2">CBHHK067</strain>
    </source>
</reference>
<feature type="compositionally biased region" description="Basic and acidic residues" evidence="1">
    <location>
        <begin position="153"/>
        <end position="171"/>
    </location>
</feature>
<comment type="caution">
    <text evidence="2">The sequence shown here is derived from an EMBL/GenBank/DDBJ whole genome shotgun (WGS) entry which is preliminary data.</text>
</comment>
<feature type="region of interest" description="Disordered" evidence="1">
    <location>
        <begin position="373"/>
        <end position="392"/>
    </location>
</feature>
<dbReference type="EMBL" id="JARKIE010000120">
    <property type="protein sequence ID" value="KAJ7681272.1"/>
    <property type="molecule type" value="Genomic_DNA"/>
</dbReference>
<dbReference type="Proteomes" id="UP001221757">
    <property type="component" value="Unassembled WGS sequence"/>
</dbReference>
<organism evidence="2 3">
    <name type="scientific">Mycena rosella</name>
    <name type="common">Pink bonnet</name>
    <name type="synonym">Agaricus rosellus</name>
    <dbReference type="NCBI Taxonomy" id="1033263"/>
    <lineage>
        <taxon>Eukaryota</taxon>
        <taxon>Fungi</taxon>
        <taxon>Dikarya</taxon>
        <taxon>Basidiomycota</taxon>
        <taxon>Agaricomycotina</taxon>
        <taxon>Agaricomycetes</taxon>
        <taxon>Agaricomycetidae</taxon>
        <taxon>Agaricales</taxon>
        <taxon>Marasmiineae</taxon>
        <taxon>Mycenaceae</taxon>
        <taxon>Mycena</taxon>
    </lineage>
</organism>
<protein>
    <submittedName>
        <fullName evidence="2">Uncharacterized protein</fullName>
    </submittedName>
</protein>
<proteinExistence type="predicted"/>
<keyword evidence="3" id="KW-1185">Reference proteome</keyword>
<gene>
    <name evidence="2" type="ORF">B0H17DRAFT_1205940</name>
</gene>
<feature type="region of interest" description="Disordered" evidence="1">
    <location>
        <begin position="153"/>
        <end position="176"/>
    </location>
</feature>
<evidence type="ECO:0000313" key="3">
    <source>
        <dbReference type="Proteomes" id="UP001221757"/>
    </source>
</evidence>
<name>A0AAD7D629_MYCRO</name>
<accession>A0AAD7D629</accession>
<evidence type="ECO:0000256" key="1">
    <source>
        <dbReference type="SAM" id="MobiDB-lite"/>
    </source>
</evidence>